<dbReference type="InterPro" id="IPR001296">
    <property type="entry name" value="Glyco_trans_1"/>
</dbReference>
<dbReference type="PANTHER" id="PTHR12526">
    <property type="entry name" value="GLYCOSYLTRANSFERASE"/>
    <property type="match status" value="1"/>
</dbReference>
<reference evidence="3" key="2">
    <citation type="submission" date="2010-04" db="EMBL/GenBank/DDBJ databases">
        <title>Genome sequence of Salinibacter ruber M8.</title>
        <authorList>
            <consortium name="Genoscope"/>
        </authorList>
    </citation>
    <scope>NUCLEOTIDE SEQUENCE [LARGE SCALE GENOMIC DNA]</scope>
    <source>
        <strain evidence="3">M8</strain>
    </source>
</reference>
<reference evidence="2 3" key="1">
    <citation type="journal article" date="2010" name="ISME J.">
        <title>Fine-scale evolution: genomic, phenotypic and ecological differentiation in two coexisting Salinibacter ruber strains.</title>
        <authorList>
            <person name="Pena A."/>
            <person name="Teeling H."/>
            <person name="Huerta-Cepas J."/>
            <person name="Santos F."/>
            <person name="Yarza P."/>
            <person name="Brito-Echeverria J."/>
            <person name="Lucio M."/>
            <person name="Schmitt-Kopplin P."/>
            <person name="Meseguer I."/>
            <person name="Schenowitz C."/>
            <person name="Dossat C."/>
            <person name="Barbe V."/>
            <person name="Dopazo J."/>
            <person name="Rossello-Mora R."/>
            <person name="Schuler M."/>
            <person name="Glockner F.O."/>
            <person name="Amann R."/>
            <person name="Gabaldon T."/>
            <person name="Anton J."/>
        </authorList>
    </citation>
    <scope>NUCLEOTIDE SEQUENCE [LARGE SCALE GENOMIC DNA]</scope>
    <source>
        <strain evidence="2 3">M8</strain>
    </source>
</reference>
<name>D5H6H9_SALRM</name>
<dbReference type="Pfam" id="PF00534">
    <property type="entry name" value="Glycos_transf_1"/>
    <property type="match status" value="1"/>
</dbReference>
<dbReference type="Gene3D" id="3.40.50.2000">
    <property type="entry name" value="Glycogen Phosphorylase B"/>
    <property type="match status" value="2"/>
</dbReference>
<organism evidence="2 3">
    <name type="scientific">Salinibacter ruber (strain M8)</name>
    <dbReference type="NCBI Taxonomy" id="761659"/>
    <lineage>
        <taxon>Bacteria</taxon>
        <taxon>Pseudomonadati</taxon>
        <taxon>Rhodothermota</taxon>
        <taxon>Rhodothermia</taxon>
        <taxon>Rhodothermales</taxon>
        <taxon>Salinibacteraceae</taxon>
        <taxon>Salinibacter</taxon>
    </lineage>
</organism>
<evidence type="ECO:0000259" key="1">
    <source>
        <dbReference type="Pfam" id="PF00534"/>
    </source>
</evidence>
<dbReference type="PANTHER" id="PTHR12526:SF625">
    <property type="entry name" value="PHOSPHATIDYLINOSITOL GLYCAN-CLASS A"/>
    <property type="match status" value="1"/>
</dbReference>
<dbReference type="SUPFAM" id="SSF53756">
    <property type="entry name" value="UDP-Glycosyltransferase/glycogen phosphorylase"/>
    <property type="match status" value="1"/>
</dbReference>
<dbReference type="Proteomes" id="UP000000933">
    <property type="component" value="Chromosome"/>
</dbReference>
<sequence length="376" mass="43194">MRCLFFSKFPPPHTGMTIATETFADLLEERISVDRLNTSYGRIRPDEWGSEWVKYHVLFAAQLVKAYAALRHRLRQYGYDTFYFVASPSMLGHWRNRVALEIARPYVSRIVAHVHNSSFPRVFDRALSSGSAQRMVEAVDTFIFTNRMLSERAESYIPPSKRSVVHNTVDDQVRCTNAEVSDKIESRSTKESLRVLYLSNMIETKGYRDVAEAVEQYNADGGRTATVDFVGDWPSSQSRRRFMEQVSGFRHSDAMQVHGRVTDRNRLRRMMLEADAFVLPTYYPNEAQPIAIIEMLNAGTPVISTEHAAIPEYVFDDENGYLVDKQSPTQIKQSLDALSDRSNWQEKAWSARRTYEEMFSPDAVQDAMLRAIRGEN</sequence>
<feature type="domain" description="Glycosyl transferase family 1" evidence="1">
    <location>
        <begin position="186"/>
        <end position="342"/>
    </location>
</feature>
<accession>D5H6H9</accession>
<dbReference type="HOGENOM" id="CLU_009583_14_0_10"/>
<dbReference type="EMBL" id="FP565814">
    <property type="protein sequence ID" value="CBH23634.1"/>
    <property type="molecule type" value="Genomic_DNA"/>
</dbReference>
<dbReference type="CDD" id="cd03801">
    <property type="entry name" value="GT4_PimA-like"/>
    <property type="match status" value="1"/>
</dbReference>
<proteinExistence type="predicted"/>
<protein>
    <submittedName>
        <fullName evidence="2">Glycosyltransferase, group 1</fullName>
    </submittedName>
</protein>
<dbReference type="AlphaFoldDB" id="D5H6H9"/>
<gene>
    <name evidence="2" type="primary">rfaG</name>
    <name evidence="2" type="ordered locus">SRM_00713</name>
</gene>
<dbReference type="GO" id="GO:0016757">
    <property type="term" value="F:glycosyltransferase activity"/>
    <property type="evidence" value="ECO:0007669"/>
    <property type="project" value="InterPro"/>
</dbReference>
<evidence type="ECO:0000313" key="3">
    <source>
        <dbReference type="Proteomes" id="UP000000933"/>
    </source>
</evidence>
<dbReference type="KEGG" id="srm:SRM_00713"/>
<evidence type="ECO:0000313" key="2">
    <source>
        <dbReference type="EMBL" id="CBH23634.1"/>
    </source>
</evidence>